<organism evidence="1">
    <name type="scientific">Arion vulgaris</name>
    <dbReference type="NCBI Taxonomy" id="1028688"/>
    <lineage>
        <taxon>Eukaryota</taxon>
        <taxon>Metazoa</taxon>
        <taxon>Spiralia</taxon>
        <taxon>Lophotrochozoa</taxon>
        <taxon>Mollusca</taxon>
        <taxon>Gastropoda</taxon>
        <taxon>Heterobranchia</taxon>
        <taxon>Euthyneura</taxon>
        <taxon>Panpulmonata</taxon>
        <taxon>Eupulmonata</taxon>
        <taxon>Stylommatophora</taxon>
        <taxon>Helicina</taxon>
        <taxon>Arionoidea</taxon>
        <taxon>Arionidae</taxon>
        <taxon>Arion</taxon>
    </lineage>
</organism>
<reference evidence="1" key="1">
    <citation type="submission" date="2014-12" db="EMBL/GenBank/DDBJ databases">
        <title>Insight into the proteome of Arion vulgaris.</title>
        <authorList>
            <person name="Aradska J."/>
            <person name="Bulat T."/>
            <person name="Smidak R."/>
            <person name="Sarate P."/>
            <person name="Gangsoo J."/>
            <person name="Sialana F."/>
            <person name="Bilban M."/>
            <person name="Lubec G."/>
        </authorList>
    </citation>
    <scope>NUCLEOTIDE SEQUENCE</scope>
    <source>
        <tissue evidence="1">Skin</tissue>
    </source>
</reference>
<accession>A0A0B6Z2V8</accession>
<gene>
    <name evidence="1" type="primary">ORF43926</name>
</gene>
<feature type="non-terminal residue" evidence="1">
    <location>
        <position position="112"/>
    </location>
</feature>
<sequence length="112" mass="12496">HFQNVSTEYNSQSKLDSHIDYTDNVLPASIEHLLPTVGNVDRNIDKATTFTSDIAQKDYGCLSTLDSQVQITNTEITNSTSDDELVTEVESVQEAVNDDNFDCTDDDFKESK</sequence>
<dbReference type="EMBL" id="HACG01015145">
    <property type="protein sequence ID" value="CEK62010.1"/>
    <property type="molecule type" value="Transcribed_RNA"/>
</dbReference>
<name>A0A0B6Z2V8_9EUPU</name>
<feature type="non-terminal residue" evidence="1">
    <location>
        <position position="1"/>
    </location>
</feature>
<protein>
    <submittedName>
        <fullName evidence="1">Uncharacterized protein</fullName>
    </submittedName>
</protein>
<evidence type="ECO:0000313" key="1">
    <source>
        <dbReference type="EMBL" id="CEK62010.1"/>
    </source>
</evidence>
<dbReference type="AlphaFoldDB" id="A0A0B6Z2V8"/>
<proteinExistence type="predicted"/>